<evidence type="ECO:0000256" key="7">
    <source>
        <dbReference type="ARBA" id="ARBA00023136"/>
    </source>
</evidence>
<feature type="chain" id="PRO_5035950312" description="Cytochrome b561 and DOMON domain-containing protein" evidence="9">
    <location>
        <begin position="23"/>
        <end position="369"/>
    </location>
</feature>
<evidence type="ECO:0000256" key="3">
    <source>
        <dbReference type="ARBA" id="ARBA00022692"/>
    </source>
</evidence>
<evidence type="ECO:0000256" key="2">
    <source>
        <dbReference type="ARBA" id="ARBA00022448"/>
    </source>
</evidence>
<accession>A0A8T3AKV4</accession>
<dbReference type="Pfam" id="PF03188">
    <property type="entry name" value="Cytochrom_B561"/>
    <property type="match status" value="1"/>
</dbReference>
<dbReference type="SMART" id="SM00665">
    <property type="entry name" value="B561"/>
    <property type="match status" value="1"/>
</dbReference>
<dbReference type="PROSITE" id="PS50836">
    <property type="entry name" value="DOMON"/>
    <property type="match status" value="1"/>
</dbReference>
<evidence type="ECO:0000256" key="9">
    <source>
        <dbReference type="SAM" id="SignalP"/>
    </source>
</evidence>
<keyword evidence="4 9" id="KW-0732">Signal</keyword>
<evidence type="ECO:0000259" key="10">
    <source>
        <dbReference type="PROSITE" id="PS50836"/>
    </source>
</evidence>
<keyword evidence="5" id="KW-0249">Electron transport</keyword>
<sequence>MATGDFLAAAMAFAAAVSTASGQFDSCTSDVAILLPSPFNASVFTCRPIWNSFILRYSQSPGNILSIVLSAPYTSGWVGMGFSNDGLMVGSSAMVGWIGRAGKAHIRQFYLRGQSSSQVIVNEGRLLRSGVKPAVLLYGSSIYLAFQLKFLAPVAEKKLLFAFATETPNGFHLTKHDDKVSVTFDFSAGSSSGSSYPYKLKRNHGALAIFGWGVLLPIGAIIARYCKEWDLLWFELHLAFQFAGFLFGLAAVVTGISLYNKIHADVRVHRGIGIFLLVLGILQILAFFVRPDKDSKIRRYWNWYHHWVGRLLLFFSAINIILGIKVGEAGTPWKVGYGFNLTIILLACIFGEIMLWGRLSKKPVADPPS</sequence>
<dbReference type="PROSITE" id="PS50939">
    <property type="entry name" value="CYTOCHROME_B561"/>
    <property type="match status" value="1"/>
</dbReference>
<dbReference type="PANTHER" id="PTHR23130">
    <property type="entry name" value="CYTOCHROME B561 AND DOMON DOMAIN-CONTAINING PROTEIN"/>
    <property type="match status" value="1"/>
</dbReference>
<keyword evidence="7 8" id="KW-0472">Membrane</keyword>
<keyword evidence="13" id="KW-1185">Reference proteome</keyword>
<keyword evidence="2" id="KW-0813">Transport</keyword>
<dbReference type="CDD" id="cd08760">
    <property type="entry name" value="Cyt_b561_FRRS1_like"/>
    <property type="match status" value="1"/>
</dbReference>
<evidence type="ECO:0000256" key="1">
    <source>
        <dbReference type="ARBA" id="ARBA00004370"/>
    </source>
</evidence>
<gene>
    <name evidence="12" type="ORF">KFK09_023064</name>
</gene>
<dbReference type="GO" id="GO:0016020">
    <property type="term" value="C:membrane"/>
    <property type="evidence" value="ECO:0007669"/>
    <property type="project" value="UniProtKB-SubCell"/>
</dbReference>
<dbReference type="SMART" id="SM00664">
    <property type="entry name" value="DoH"/>
    <property type="match status" value="1"/>
</dbReference>
<feature type="domain" description="DOMON" evidence="10">
    <location>
        <begin position="51"/>
        <end position="166"/>
    </location>
</feature>
<dbReference type="AlphaFoldDB" id="A0A8T3AKV4"/>
<keyword evidence="3 8" id="KW-0812">Transmembrane</keyword>
<evidence type="ECO:0000313" key="12">
    <source>
        <dbReference type="EMBL" id="KAI0496740.1"/>
    </source>
</evidence>
<reference evidence="12" key="1">
    <citation type="journal article" date="2022" name="Front. Genet.">
        <title>Chromosome-Scale Assembly of the Dendrobium nobile Genome Provides Insights Into the Molecular Mechanism of the Biosynthesis of the Medicinal Active Ingredient of Dendrobium.</title>
        <authorList>
            <person name="Xu Q."/>
            <person name="Niu S.-C."/>
            <person name="Li K.-L."/>
            <person name="Zheng P.-J."/>
            <person name="Zhang X.-J."/>
            <person name="Jia Y."/>
            <person name="Liu Y."/>
            <person name="Niu Y.-X."/>
            <person name="Yu L.-H."/>
            <person name="Chen D.-F."/>
            <person name="Zhang G.-Q."/>
        </authorList>
    </citation>
    <scope>NUCLEOTIDE SEQUENCE</scope>
    <source>
        <tissue evidence="12">Leaf</tissue>
    </source>
</reference>
<comment type="caution">
    <text evidence="12">The sequence shown here is derived from an EMBL/GenBank/DDBJ whole genome shotgun (WGS) entry which is preliminary data.</text>
</comment>
<evidence type="ECO:0000259" key="11">
    <source>
        <dbReference type="PROSITE" id="PS50939"/>
    </source>
</evidence>
<comment type="subcellular location">
    <subcellularLocation>
        <location evidence="1">Membrane</location>
    </subcellularLocation>
</comment>
<dbReference type="Proteomes" id="UP000829196">
    <property type="component" value="Unassembled WGS sequence"/>
</dbReference>
<proteinExistence type="predicted"/>
<feature type="domain" description="Cytochrome b561" evidence="11">
    <location>
        <begin position="167"/>
        <end position="360"/>
    </location>
</feature>
<organism evidence="12 13">
    <name type="scientific">Dendrobium nobile</name>
    <name type="common">Orchid</name>
    <dbReference type="NCBI Taxonomy" id="94219"/>
    <lineage>
        <taxon>Eukaryota</taxon>
        <taxon>Viridiplantae</taxon>
        <taxon>Streptophyta</taxon>
        <taxon>Embryophyta</taxon>
        <taxon>Tracheophyta</taxon>
        <taxon>Spermatophyta</taxon>
        <taxon>Magnoliopsida</taxon>
        <taxon>Liliopsida</taxon>
        <taxon>Asparagales</taxon>
        <taxon>Orchidaceae</taxon>
        <taxon>Epidendroideae</taxon>
        <taxon>Malaxideae</taxon>
        <taxon>Dendrobiinae</taxon>
        <taxon>Dendrobium</taxon>
    </lineage>
</organism>
<feature type="transmembrane region" description="Helical" evidence="8">
    <location>
        <begin position="238"/>
        <end position="259"/>
    </location>
</feature>
<feature type="signal peptide" evidence="9">
    <location>
        <begin position="1"/>
        <end position="22"/>
    </location>
</feature>
<feature type="transmembrane region" description="Helical" evidence="8">
    <location>
        <begin position="301"/>
        <end position="324"/>
    </location>
</feature>
<evidence type="ECO:0000313" key="13">
    <source>
        <dbReference type="Proteomes" id="UP000829196"/>
    </source>
</evidence>
<evidence type="ECO:0000256" key="6">
    <source>
        <dbReference type="ARBA" id="ARBA00022989"/>
    </source>
</evidence>
<feature type="transmembrane region" description="Helical" evidence="8">
    <location>
        <begin position="205"/>
        <end position="226"/>
    </location>
</feature>
<evidence type="ECO:0000256" key="5">
    <source>
        <dbReference type="ARBA" id="ARBA00022982"/>
    </source>
</evidence>
<feature type="transmembrane region" description="Helical" evidence="8">
    <location>
        <begin position="336"/>
        <end position="356"/>
    </location>
</feature>
<dbReference type="OrthoDB" id="19261at2759"/>
<dbReference type="CDD" id="cd09631">
    <property type="entry name" value="DOMON_DOH"/>
    <property type="match status" value="1"/>
</dbReference>
<keyword evidence="6 8" id="KW-1133">Transmembrane helix</keyword>
<dbReference type="InterPro" id="IPR006593">
    <property type="entry name" value="Cyt_b561/ferric_Rdtase_TM"/>
</dbReference>
<name>A0A8T3AKV4_DENNO</name>
<evidence type="ECO:0000256" key="8">
    <source>
        <dbReference type="SAM" id="Phobius"/>
    </source>
</evidence>
<dbReference type="InterPro" id="IPR045266">
    <property type="entry name" value="DOH_DOMON"/>
</dbReference>
<evidence type="ECO:0000256" key="4">
    <source>
        <dbReference type="ARBA" id="ARBA00022729"/>
    </source>
</evidence>
<dbReference type="PANTHER" id="PTHR23130:SF162">
    <property type="entry name" value="OS05G0237200 PROTEIN"/>
    <property type="match status" value="1"/>
</dbReference>
<feature type="transmembrane region" description="Helical" evidence="8">
    <location>
        <begin position="271"/>
        <end position="289"/>
    </location>
</feature>
<dbReference type="Gene3D" id="1.20.120.1770">
    <property type="match status" value="1"/>
</dbReference>
<dbReference type="InterPro" id="IPR005018">
    <property type="entry name" value="DOMON_domain"/>
</dbReference>
<dbReference type="EMBL" id="JAGYWB010000016">
    <property type="protein sequence ID" value="KAI0496740.1"/>
    <property type="molecule type" value="Genomic_DNA"/>
</dbReference>
<protein>
    <recommendedName>
        <fullName evidence="14">Cytochrome b561 and DOMON domain-containing protein</fullName>
    </recommendedName>
</protein>
<evidence type="ECO:0008006" key="14">
    <source>
        <dbReference type="Google" id="ProtNLM"/>
    </source>
</evidence>